<dbReference type="InterPro" id="IPR001764">
    <property type="entry name" value="Glyco_hydro_3_N"/>
</dbReference>
<comment type="catalytic activity">
    <reaction evidence="1">
        <text>Hydrolysis of terminal non-reducing N-acetyl-D-hexosamine residues in N-acetyl-beta-D-hexosaminides.</text>
        <dbReference type="EC" id="3.2.1.52"/>
    </reaction>
</comment>
<evidence type="ECO:0000256" key="5">
    <source>
        <dbReference type="ARBA" id="ARBA00023295"/>
    </source>
</evidence>
<name>A0AA37V366_9BACT</name>
<evidence type="ECO:0000256" key="4">
    <source>
        <dbReference type="ARBA" id="ARBA00022801"/>
    </source>
</evidence>
<keyword evidence="8" id="KW-1185">Reference proteome</keyword>
<dbReference type="InterPro" id="IPR017853">
    <property type="entry name" value="GH"/>
</dbReference>
<evidence type="ECO:0000313" key="7">
    <source>
        <dbReference type="EMBL" id="GLC26217.1"/>
    </source>
</evidence>
<dbReference type="Proteomes" id="UP001161325">
    <property type="component" value="Unassembled WGS sequence"/>
</dbReference>
<dbReference type="PANTHER" id="PTHR30480:SF13">
    <property type="entry name" value="BETA-HEXOSAMINIDASE"/>
    <property type="match status" value="1"/>
</dbReference>
<dbReference type="GO" id="GO:0005975">
    <property type="term" value="P:carbohydrate metabolic process"/>
    <property type="evidence" value="ECO:0007669"/>
    <property type="project" value="InterPro"/>
</dbReference>
<evidence type="ECO:0000256" key="1">
    <source>
        <dbReference type="ARBA" id="ARBA00001231"/>
    </source>
</evidence>
<dbReference type="AlphaFoldDB" id="A0AA37V366"/>
<dbReference type="GO" id="GO:0004563">
    <property type="term" value="F:beta-N-acetylhexosaminidase activity"/>
    <property type="evidence" value="ECO:0007669"/>
    <property type="project" value="UniProtKB-EC"/>
</dbReference>
<dbReference type="EMBL" id="BRXS01000004">
    <property type="protein sequence ID" value="GLC26217.1"/>
    <property type="molecule type" value="Genomic_DNA"/>
</dbReference>
<evidence type="ECO:0000259" key="6">
    <source>
        <dbReference type="Pfam" id="PF00933"/>
    </source>
</evidence>
<dbReference type="Gene3D" id="3.20.20.300">
    <property type="entry name" value="Glycoside hydrolase, family 3, N-terminal domain"/>
    <property type="match status" value="1"/>
</dbReference>
<comment type="similarity">
    <text evidence="2">Belongs to the glycosyl hydrolase 3 family.</text>
</comment>
<evidence type="ECO:0000256" key="3">
    <source>
        <dbReference type="ARBA" id="ARBA00012663"/>
    </source>
</evidence>
<accession>A0AA37V366</accession>
<gene>
    <name evidence="7" type="ORF">rosag_27300</name>
</gene>
<comment type="caution">
    <text evidence="7">The sequence shown here is derived from an EMBL/GenBank/DDBJ whole genome shotgun (WGS) entry which is preliminary data.</text>
</comment>
<protein>
    <recommendedName>
        <fullName evidence="3">beta-N-acetylhexosaminidase</fullName>
        <ecNumber evidence="3">3.2.1.52</ecNumber>
    </recommendedName>
</protein>
<proteinExistence type="inferred from homology"/>
<evidence type="ECO:0000313" key="8">
    <source>
        <dbReference type="Proteomes" id="UP001161325"/>
    </source>
</evidence>
<keyword evidence="4 7" id="KW-0378">Hydrolase</keyword>
<dbReference type="RefSeq" id="WP_284350676.1">
    <property type="nucleotide sequence ID" value="NZ_BRXS01000004.1"/>
</dbReference>
<dbReference type="SUPFAM" id="SSF51445">
    <property type="entry name" value="(Trans)glycosidases"/>
    <property type="match status" value="1"/>
</dbReference>
<dbReference type="Pfam" id="PF00933">
    <property type="entry name" value="Glyco_hydro_3"/>
    <property type="match status" value="1"/>
</dbReference>
<dbReference type="GO" id="GO:0009254">
    <property type="term" value="P:peptidoglycan turnover"/>
    <property type="evidence" value="ECO:0007669"/>
    <property type="project" value="TreeGrafter"/>
</dbReference>
<reference evidence="7" key="1">
    <citation type="submission" date="2022-08" db="EMBL/GenBank/DDBJ databases">
        <title>Draft genome sequencing of Roseisolibacter agri AW1220.</title>
        <authorList>
            <person name="Tobiishi Y."/>
            <person name="Tonouchi A."/>
        </authorList>
    </citation>
    <scope>NUCLEOTIDE SEQUENCE</scope>
    <source>
        <strain evidence="7">AW1220</strain>
    </source>
</reference>
<evidence type="ECO:0000256" key="2">
    <source>
        <dbReference type="ARBA" id="ARBA00005336"/>
    </source>
</evidence>
<dbReference type="InterPro" id="IPR036962">
    <property type="entry name" value="Glyco_hydro_3_N_sf"/>
</dbReference>
<keyword evidence="5" id="KW-0326">Glycosidase</keyword>
<dbReference type="EC" id="3.2.1.52" evidence="3"/>
<sequence>MSETARLLIPAVVADPNGRFESARPAIAEALALGVGGFALYGGEQDAVRALTRELQQKSRVPLLVGADMERGAGQQFGGATGLPPLAAIAALDDMEALRRAARLTAREARTMGVNWTFGPVCDLDLEPDNPVLGTRVLGSDPERVGRLAVAWIEACQAEGVVACAKHFPGHGRTTVDPHRALPVVSTDRDTLHATDLAPFRAVIQAGVASMMAAHVSYPSLDPSGLPATLSRELLTWLLRQQMRYDGLLVADGLQMGAVMQVAGSEGDAAVRAISAGCDVLLAPRDLAGTAAALERALADRVLDPVRVQQSVRRRLKWAQWAAPPNDWRRPIAADAAWGAQLADRVVHVARGAEPRIGGAMELVVVDDDALVATDGVPASASRLPSREPLAEALRRAGVEVRAADADAGAGAGTTARVVALFGEVRPWKGRAGYAPESLAAVRAACDEARAAGRQVIVLQFDHPRLVGTIPGDAPVVCGWSGDRAMQQAVARWLLARRG</sequence>
<dbReference type="PANTHER" id="PTHR30480">
    <property type="entry name" value="BETA-HEXOSAMINIDASE-RELATED"/>
    <property type="match status" value="1"/>
</dbReference>
<organism evidence="7 8">
    <name type="scientific">Roseisolibacter agri</name>
    <dbReference type="NCBI Taxonomy" id="2014610"/>
    <lineage>
        <taxon>Bacteria</taxon>
        <taxon>Pseudomonadati</taxon>
        <taxon>Gemmatimonadota</taxon>
        <taxon>Gemmatimonadia</taxon>
        <taxon>Gemmatimonadales</taxon>
        <taxon>Gemmatimonadaceae</taxon>
        <taxon>Roseisolibacter</taxon>
    </lineage>
</organism>
<dbReference type="InterPro" id="IPR050226">
    <property type="entry name" value="NagZ_Beta-hexosaminidase"/>
</dbReference>
<feature type="domain" description="Glycoside hydrolase family 3 N-terminal" evidence="6">
    <location>
        <begin position="49"/>
        <end position="314"/>
    </location>
</feature>